<protein>
    <recommendedName>
        <fullName evidence="10">ABC transporter domain-containing protein</fullName>
    </recommendedName>
</protein>
<feature type="transmembrane region" description="Helical" evidence="9">
    <location>
        <begin position="432"/>
        <end position="455"/>
    </location>
</feature>
<keyword evidence="5" id="KW-0547">Nucleotide-binding</keyword>
<keyword evidence="7 9" id="KW-1133">Transmembrane helix</keyword>
<sequence>MTNSWDKFSLLLWKNWTIQKRHYIQTLFEILIPALCCSMLILVRGLVDPEQVAEPTIFAPMPANTFPGIPIVFPPSIPRVAYSPKNPILDALVTDALENHMTSTFTNFTHEGYANAFQLQALLVQKNYFVGIEFNDDLANITELPEKIEFALRFPGESRTNSWLFANWRTYLLVVPFSPGARNPNLTDGGTPNYYYEGFVTFQAALSSAIVTARNPQFQSKQMALRRIPYPPYYADKLLPAMEQLLPLIILIAFFYTCINTVKYITIEKERQLKEAMKIMGLPNWLHWTAWFVRCLALLLITITLVTVLMTVSLTTNTNLAVLEYVDWSVWWVFLLAFAIATICFCFMMSVFFNKANTAAGIAGLMWFLMMMPYNITVREYDSMDTGSKIALCLLSNTAMSYGVMNVIRLEGNQVGLQWSNLFTPSTMDDGLSVGVVIIMLLVDAVIYLLIALYFEQIMPGEFGVAKPWNFLFTKEFWIRNKVGDDYRNMTIKPVDQKTIEPDPPIQRAGVRIINLRKVYKKKVAVEGLDLNMYEGQITVLLGHNGAGKTTTMSMLTGMFSPTAGTAFVNNHDIRTDIEGVRRSLGLCPQHNVLFNELTVAEHIRFFSRLKGVANGDVPAEIDKYVNLLELTDKANAQSRTLSGGMKRKLAVGMALCGGSKVVLLDEPTSGMDPSARRALWDLLQKEKSGRTVLLSTHFMDEADVLGDRIAILAEGSLKAVGTPFFLKKAFGAGYRLICVKEPHCDKDRLLGILRKYIPDVTVETDIGTELSLVLREEYIAEFQPMLEQLEGEMALCGVSSYGISLTTMEEVFLRSGSDSFVNGPERIQESLTAASSEYALDSMRLLSGHQLLLNQIKAQFMKKLLITIRSLITLSMQILIPVVFVIMTYIIILNSNANRDLPPLEIKLDSYSQSVTVLEDRSADMPVVQAYKNLVTAPGPNHQLLTTDEDMIDFILQKSTESIATVNTHYWVAASINETSTTAWFNNKAYHSAPLAVNLLFNAFLKTSCPSCEIRVTNKPLPFRLETRFGQLDTGANSGFQLAFNTGFAMAFVGALYIMFYIRERTTRAKLLQMVSGVNVALFWAVSFVWDYLVFLVVCGFYLGTVAAIQQDGWSTAEQLVKVFLVLVLFGFAVIPTTYLFSYLFDVPATGFVKMILFNVLSGTVFFTAVTLLKFEGIDLKDVANALEWVFMFFPNFVLSHSLNNLNRVASTEALCDRQCELIPFCTRELMCSLLPQCCYQEVFTFEEGGINRNLLFLVGIGVGAFTLIMLIEYRVFKALFDRRMRGQILRVDSEQDSDVLEEKRRIEVMCQAEINSYNLVLKNVSKYYKKFCAVNDLSVGITHSECFGLLGINGAGKTSTFKMMTGDENISAGQAWVSGISLLTNMTQVHRQIGYCPQFDALLDDLTGRETLRMFARFRGVQEGELNGVALTLAEELNFSKHIDKRIKAYSGGNKRKLSTALALLGNPSVVYLDEPTTGMDPGAKRQFWNMMCKVRESGKAIVLTSHSMEECEALCTRLAIMVNGEFKCLGSTQYLKNKFSEGFLLTVKVKRGDGRSDAVKHFVEEQFTGAVLKEEYLDSLSFHIPRTDQRWSAMFGLMESSRERLGIEDYALGQTSLEQVFLYFTNTLPKWSNFPGPVFDHASALFLELYRKLPGRWRNGSYIIPANFGSDLRQRRHVGNKTQPLPHVEANKLKGPMDCWRWQVSPLVTDCVIP</sequence>
<dbReference type="FunFam" id="3.40.50.300:FF:000327">
    <property type="entry name" value="ATP-binding cassette sub-family A member 3"/>
    <property type="match status" value="1"/>
</dbReference>
<feature type="transmembrane region" description="Helical" evidence="9">
    <location>
        <begin position="1152"/>
        <end position="1174"/>
    </location>
</feature>
<name>A0ABD1D6W9_CULPP</name>
<feature type="transmembrane region" description="Helical" evidence="9">
    <location>
        <begin position="1043"/>
        <end position="1063"/>
    </location>
</feature>
<dbReference type="PROSITE" id="PS50893">
    <property type="entry name" value="ABC_TRANSPORTER_2"/>
    <property type="match status" value="2"/>
</dbReference>
<dbReference type="Pfam" id="PF23321">
    <property type="entry name" value="R1_ABCA1"/>
    <property type="match status" value="1"/>
</dbReference>
<evidence type="ECO:0000256" key="6">
    <source>
        <dbReference type="ARBA" id="ARBA00022840"/>
    </source>
</evidence>
<dbReference type="PROSITE" id="PS00211">
    <property type="entry name" value="ABC_TRANSPORTER_1"/>
    <property type="match status" value="1"/>
</dbReference>
<keyword evidence="3 9" id="KW-0812">Transmembrane</keyword>
<dbReference type="InterPro" id="IPR003439">
    <property type="entry name" value="ABC_transporter-like_ATP-bd"/>
</dbReference>
<dbReference type="SUPFAM" id="SSF52540">
    <property type="entry name" value="P-loop containing nucleoside triphosphate hydrolases"/>
    <property type="match status" value="2"/>
</dbReference>
<dbReference type="SMART" id="SM00382">
    <property type="entry name" value="AAA"/>
    <property type="match status" value="2"/>
</dbReference>
<dbReference type="EMBL" id="JBEHCU010007169">
    <property type="protein sequence ID" value="KAL1395378.1"/>
    <property type="molecule type" value="Genomic_DNA"/>
</dbReference>
<evidence type="ECO:0000313" key="11">
    <source>
        <dbReference type="EMBL" id="KAL1395378.1"/>
    </source>
</evidence>
<evidence type="ECO:0000256" key="9">
    <source>
        <dbReference type="SAM" id="Phobius"/>
    </source>
</evidence>
<dbReference type="GO" id="GO:0016020">
    <property type="term" value="C:membrane"/>
    <property type="evidence" value="ECO:0007669"/>
    <property type="project" value="UniProtKB-SubCell"/>
</dbReference>
<feature type="domain" description="ABC transporter" evidence="10">
    <location>
        <begin position="511"/>
        <end position="740"/>
    </location>
</feature>
<feature type="transmembrane region" description="Helical" evidence="9">
    <location>
        <begin position="285"/>
        <end position="310"/>
    </location>
</feature>
<comment type="subcellular location">
    <subcellularLocation>
        <location evidence="1">Membrane</location>
        <topology evidence="1">Multi-pass membrane protein</topology>
    </subcellularLocation>
</comment>
<feature type="transmembrane region" description="Helical" evidence="9">
    <location>
        <begin position="872"/>
        <end position="893"/>
    </location>
</feature>
<dbReference type="InterPro" id="IPR026082">
    <property type="entry name" value="ABCA"/>
</dbReference>
<dbReference type="Proteomes" id="UP001562425">
    <property type="component" value="Unassembled WGS sequence"/>
</dbReference>
<dbReference type="CDD" id="cd03263">
    <property type="entry name" value="ABC_subfamily_A"/>
    <property type="match status" value="2"/>
</dbReference>
<dbReference type="InterPro" id="IPR056264">
    <property type="entry name" value="R2_ABCA1-4-like"/>
</dbReference>
<feature type="transmembrane region" description="Helical" evidence="9">
    <location>
        <begin position="245"/>
        <end position="265"/>
    </location>
</feature>
<feature type="domain" description="ABC transporter" evidence="10">
    <location>
        <begin position="1321"/>
        <end position="1551"/>
    </location>
</feature>
<feature type="transmembrane region" description="Helical" evidence="9">
    <location>
        <begin position="1122"/>
        <end position="1146"/>
    </location>
</feature>
<keyword evidence="8 9" id="KW-0472">Membrane</keyword>
<dbReference type="FunFam" id="3.40.50.300:FF:000298">
    <property type="entry name" value="ATP-binding cassette sub-family A member 12"/>
    <property type="match status" value="1"/>
</dbReference>
<keyword evidence="2" id="KW-0813">Transport</keyword>
<dbReference type="InterPro" id="IPR013525">
    <property type="entry name" value="ABC2_TM"/>
</dbReference>
<reference evidence="11 12" key="1">
    <citation type="submission" date="2024-05" db="EMBL/GenBank/DDBJ databases">
        <title>Culex pipiens pipiens assembly and annotation.</title>
        <authorList>
            <person name="Alout H."/>
            <person name="Durand T."/>
        </authorList>
    </citation>
    <scope>NUCLEOTIDE SEQUENCE [LARGE SCALE GENOMIC DNA]</scope>
    <source>
        <strain evidence="11">HA-2024</strain>
        <tissue evidence="11">Whole body</tissue>
    </source>
</reference>
<accession>A0ABD1D6W9</accession>
<keyword evidence="4" id="KW-0677">Repeat</keyword>
<evidence type="ECO:0000256" key="1">
    <source>
        <dbReference type="ARBA" id="ARBA00004141"/>
    </source>
</evidence>
<dbReference type="PANTHER" id="PTHR19229:SF250">
    <property type="entry name" value="ABC TRANSPORTER DOMAIN-CONTAINING PROTEIN-RELATED"/>
    <property type="match status" value="1"/>
</dbReference>
<dbReference type="Pfam" id="PF12698">
    <property type="entry name" value="ABC2_membrane_3"/>
    <property type="match status" value="2"/>
</dbReference>
<dbReference type="Gene3D" id="3.40.50.300">
    <property type="entry name" value="P-loop containing nucleotide triphosphate hydrolases"/>
    <property type="match status" value="2"/>
</dbReference>
<evidence type="ECO:0000256" key="4">
    <source>
        <dbReference type="ARBA" id="ARBA00022737"/>
    </source>
</evidence>
<keyword evidence="6" id="KW-0067">ATP-binding</keyword>
<proteinExistence type="predicted"/>
<evidence type="ECO:0000259" key="10">
    <source>
        <dbReference type="PROSITE" id="PS50893"/>
    </source>
</evidence>
<dbReference type="InterPro" id="IPR003593">
    <property type="entry name" value="AAA+_ATPase"/>
</dbReference>
<gene>
    <name evidence="11" type="ORF">pipiens_011299</name>
</gene>
<dbReference type="PANTHER" id="PTHR19229">
    <property type="entry name" value="ATP-BINDING CASSETTE TRANSPORTER SUBFAMILY A ABCA"/>
    <property type="match status" value="1"/>
</dbReference>
<organism evidence="11 12">
    <name type="scientific">Culex pipiens pipiens</name>
    <name type="common">Northern house mosquito</name>
    <dbReference type="NCBI Taxonomy" id="38569"/>
    <lineage>
        <taxon>Eukaryota</taxon>
        <taxon>Metazoa</taxon>
        <taxon>Ecdysozoa</taxon>
        <taxon>Arthropoda</taxon>
        <taxon>Hexapoda</taxon>
        <taxon>Insecta</taxon>
        <taxon>Pterygota</taxon>
        <taxon>Neoptera</taxon>
        <taxon>Endopterygota</taxon>
        <taxon>Diptera</taxon>
        <taxon>Nematocera</taxon>
        <taxon>Culicoidea</taxon>
        <taxon>Culicidae</taxon>
        <taxon>Culicinae</taxon>
        <taxon>Culicini</taxon>
        <taxon>Culex</taxon>
        <taxon>Culex</taxon>
    </lineage>
</organism>
<feature type="transmembrane region" description="Helical" evidence="9">
    <location>
        <begin position="330"/>
        <end position="352"/>
    </location>
</feature>
<dbReference type="InterPro" id="IPR017871">
    <property type="entry name" value="ABC_transporter-like_CS"/>
</dbReference>
<dbReference type="GO" id="GO:0005524">
    <property type="term" value="F:ATP binding"/>
    <property type="evidence" value="ECO:0007669"/>
    <property type="project" value="UniProtKB-KW"/>
</dbReference>
<feature type="transmembrane region" description="Helical" evidence="9">
    <location>
        <begin position="1256"/>
        <end position="1278"/>
    </location>
</feature>
<evidence type="ECO:0000256" key="7">
    <source>
        <dbReference type="ARBA" id="ARBA00022989"/>
    </source>
</evidence>
<keyword evidence="12" id="KW-1185">Reference proteome</keyword>
<evidence type="ECO:0000313" key="12">
    <source>
        <dbReference type="Proteomes" id="UP001562425"/>
    </source>
</evidence>
<dbReference type="Pfam" id="PF00005">
    <property type="entry name" value="ABC_tran"/>
    <property type="match status" value="2"/>
</dbReference>
<feature type="transmembrane region" description="Helical" evidence="9">
    <location>
        <begin position="359"/>
        <end position="376"/>
    </location>
</feature>
<evidence type="ECO:0000256" key="2">
    <source>
        <dbReference type="ARBA" id="ARBA00022448"/>
    </source>
</evidence>
<comment type="caution">
    <text evidence="11">The sequence shown here is derived from an EMBL/GenBank/DDBJ whole genome shotgun (WGS) entry which is preliminary data.</text>
</comment>
<evidence type="ECO:0000256" key="5">
    <source>
        <dbReference type="ARBA" id="ARBA00022741"/>
    </source>
</evidence>
<evidence type="ECO:0000256" key="8">
    <source>
        <dbReference type="ARBA" id="ARBA00023136"/>
    </source>
</evidence>
<evidence type="ECO:0000256" key="3">
    <source>
        <dbReference type="ARBA" id="ARBA00022692"/>
    </source>
</evidence>
<dbReference type="InterPro" id="IPR027417">
    <property type="entry name" value="P-loop_NTPase"/>
</dbReference>